<name>A0A843TW81_COLES</name>
<evidence type="ECO:0000313" key="2">
    <source>
        <dbReference type="Proteomes" id="UP000652761"/>
    </source>
</evidence>
<reference evidence="1" key="1">
    <citation type="submission" date="2017-07" db="EMBL/GenBank/DDBJ databases">
        <title>Taro Niue Genome Assembly and Annotation.</title>
        <authorList>
            <person name="Atibalentja N."/>
            <person name="Keating K."/>
            <person name="Fields C.J."/>
        </authorList>
    </citation>
    <scope>NUCLEOTIDE SEQUENCE</scope>
    <source>
        <strain evidence="1">Niue_2</strain>
        <tissue evidence="1">Leaf</tissue>
    </source>
</reference>
<dbReference type="PANTHER" id="PTHR21089:SF1">
    <property type="entry name" value="BIFUNCTIONAL 3-DEHYDROQUINATE DEHYDRATASE_SHIKIMATE DEHYDROGENASE, CHLOROPLASTIC"/>
    <property type="match status" value="1"/>
</dbReference>
<comment type="caution">
    <text evidence="1">The sequence shown here is derived from an EMBL/GenBank/DDBJ whole genome shotgun (WGS) entry which is preliminary data.</text>
</comment>
<sequence length="94" mass="9768">MIGAGRALACGATDRARDLAALVGGFALPLAALDSFHPEEGMILANSTSIGMQPNINGTPLLKLCCFSSSSSAALMKNLVSNRYPQMNLLVCNL</sequence>
<protein>
    <submittedName>
        <fullName evidence="1">Uncharacterized protein</fullName>
    </submittedName>
</protein>
<dbReference type="Gene3D" id="3.40.50.720">
    <property type="entry name" value="NAD(P)-binding Rossmann-like Domain"/>
    <property type="match status" value="1"/>
</dbReference>
<dbReference type="EMBL" id="NMUH01000180">
    <property type="protein sequence ID" value="MQL73780.1"/>
    <property type="molecule type" value="Genomic_DNA"/>
</dbReference>
<organism evidence="1 2">
    <name type="scientific">Colocasia esculenta</name>
    <name type="common">Wild taro</name>
    <name type="synonym">Arum esculentum</name>
    <dbReference type="NCBI Taxonomy" id="4460"/>
    <lineage>
        <taxon>Eukaryota</taxon>
        <taxon>Viridiplantae</taxon>
        <taxon>Streptophyta</taxon>
        <taxon>Embryophyta</taxon>
        <taxon>Tracheophyta</taxon>
        <taxon>Spermatophyta</taxon>
        <taxon>Magnoliopsida</taxon>
        <taxon>Liliopsida</taxon>
        <taxon>Araceae</taxon>
        <taxon>Aroideae</taxon>
        <taxon>Colocasieae</taxon>
        <taxon>Colocasia</taxon>
    </lineage>
</organism>
<dbReference type="AlphaFoldDB" id="A0A843TW81"/>
<dbReference type="GO" id="GO:0009423">
    <property type="term" value="P:chorismate biosynthetic process"/>
    <property type="evidence" value="ECO:0007669"/>
    <property type="project" value="TreeGrafter"/>
</dbReference>
<dbReference type="GO" id="GO:0004764">
    <property type="term" value="F:shikimate 3-dehydrogenase (NADP+) activity"/>
    <property type="evidence" value="ECO:0007669"/>
    <property type="project" value="InterPro"/>
</dbReference>
<dbReference type="Proteomes" id="UP000652761">
    <property type="component" value="Unassembled WGS sequence"/>
</dbReference>
<accession>A0A843TW81</accession>
<dbReference type="InterPro" id="IPR022893">
    <property type="entry name" value="Shikimate_DH_fam"/>
</dbReference>
<dbReference type="OrthoDB" id="204377at2759"/>
<dbReference type="GO" id="GO:0019632">
    <property type="term" value="P:shikimate metabolic process"/>
    <property type="evidence" value="ECO:0007669"/>
    <property type="project" value="TreeGrafter"/>
</dbReference>
<evidence type="ECO:0000313" key="1">
    <source>
        <dbReference type="EMBL" id="MQL73780.1"/>
    </source>
</evidence>
<gene>
    <name evidence="1" type="ORF">Taro_006130</name>
</gene>
<keyword evidence="2" id="KW-1185">Reference proteome</keyword>
<proteinExistence type="predicted"/>
<dbReference type="PANTHER" id="PTHR21089">
    <property type="entry name" value="SHIKIMATE DEHYDROGENASE"/>
    <property type="match status" value="1"/>
</dbReference>